<sequence length="167" mass="18784">MYSPLGKHLTDIVYSSFTDKDTSTSARENLYKLLWKICKDSHFLGVGAGNVPPKLNALILGYTSDSDAYTTGHNFWLETLANIGIVGFVFFIGILALLLYQIIKRISTNPPIYGIVALLIWLSFVGSTIALSTILEKRFLWFVLAVSITMIQMDVFSKEEKNIARRR</sequence>
<feature type="transmembrane region" description="Helical" evidence="5">
    <location>
        <begin position="112"/>
        <end position="133"/>
    </location>
</feature>
<feature type="transmembrane region" description="Helical" evidence="5">
    <location>
        <begin position="80"/>
        <end position="100"/>
    </location>
</feature>
<protein>
    <submittedName>
        <fullName evidence="7">O-Antigen polymerase family protein</fullName>
    </submittedName>
</protein>
<keyword evidence="2 5" id="KW-0812">Transmembrane</keyword>
<evidence type="ECO:0000256" key="5">
    <source>
        <dbReference type="SAM" id="Phobius"/>
    </source>
</evidence>
<dbReference type="PANTHER" id="PTHR37422">
    <property type="entry name" value="TEICHURONIC ACID BIOSYNTHESIS PROTEIN TUAE"/>
    <property type="match status" value="1"/>
</dbReference>
<dbReference type="AlphaFoldDB" id="A0A829R5J4"/>
<feature type="domain" description="O-antigen ligase-related" evidence="6">
    <location>
        <begin position="12"/>
        <end position="92"/>
    </location>
</feature>
<feature type="transmembrane region" description="Helical" evidence="5">
    <location>
        <begin position="139"/>
        <end position="157"/>
    </location>
</feature>
<name>A0A829R5J4_LISGR</name>
<evidence type="ECO:0000256" key="2">
    <source>
        <dbReference type="ARBA" id="ARBA00022692"/>
    </source>
</evidence>
<evidence type="ECO:0000259" key="6">
    <source>
        <dbReference type="Pfam" id="PF04932"/>
    </source>
</evidence>
<evidence type="ECO:0000256" key="1">
    <source>
        <dbReference type="ARBA" id="ARBA00004141"/>
    </source>
</evidence>
<gene>
    <name evidence="7" type="ORF">LMUR_12959</name>
</gene>
<evidence type="ECO:0000256" key="4">
    <source>
        <dbReference type="ARBA" id="ARBA00023136"/>
    </source>
</evidence>
<keyword evidence="3 5" id="KW-1133">Transmembrane helix</keyword>
<accession>A0A829R5J4</accession>
<organism evidence="7 8">
    <name type="scientific">Listeria grayi FSL F6-1183</name>
    <dbReference type="NCBI Taxonomy" id="1265827"/>
    <lineage>
        <taxon>Bacteria</taxon>
        <taxon>Bacillati</taxon>
        <taxon>Bacillota</taxon>
        <taxon>Bacilli</taxon>
        <taxon>Bacillales</taxon>
        <taxon>Listeriaceae</taxon>
        <taxon>Listeria</taxon>
    </lineage>
</organism>
<dbReference type="InterPro" id="IPR007016">
    <property type="entry name" value="O-antigen_ligase-rel_domated"/>
</dbReference>
<dbReference type="InterPro" id="IPR051533">
    <property type="entry name" value="WaaL-like"/>
</dbReference>
<comment type="caution">
    <text evidence="7">The sequence shown here is derived from an EMBL/GenBank/DDBJ whole genome shotgun (WGS) entry which is preliminary data.</text>
</comment>
<proteinExistence type="predicted"/>
<evidence type="ECO:0000313" key="7">
    <source>
        <dbReference type="EMBL" id="EUJ26553.1"/>
    </source>
</evidence>
<keyword evidence="4 5" id="KW-0472">Membrane</keyword>
<dbReference type="EMBL" id="AODG01000016">
    <property type="protein sequence ID" value="EUJ26553.1"/>
    <property type="molecule type" value="Genomic_DNA"/>
</dbReference>
<dbReference type="Pfam" id="PF04932">
    <property type="entry name" value="Wzy_C"/>
    <property type="match status" value="1"/>
</dbReference>
<evidence type="ECO:0000256" key="3">
    <source>
        <dbReference type="ARBA" id="ARBA00022989"/>
    </source>
</evidence>
<dbReference type="PANTHER" id="PTHR37422:SF23">
    <property type="entry name" value="TEICHURONIC ACID BIOSYNTHESIS PROTEIN TUAE"/>
    <property type="match status" value="1"/>
</dbReference>
<evidence type="ECO:0000313" key="8">
    <source>
        <dbReference type="Proteomes" id="UP000019251"/>
    </source>
</evidence>
<dbReference type="GO" id="GO:0016020">
    <property type="term" value="C:membrane"/>
    <property type="evidence" value="ECO:0007669"/>
    <property type="project" value="UniProtKB-SubCell"/>
</dbReference>
<dbReference type="Proteomes" id="UP000019251">
    <property type="component" value="Unassembled WGS sequence"/>
</dbReference>
<reference evidence="7 8" key="1">
    <citation type="submission" date="2012-12" db="EMBL/GenBank/DDBJ databases">
        <title>Novel taxa of Listeriaceae from agricultural environments in the United States.</title>
        <authorList>
            <person name="den Bakker H.C."/>
            <person name="Allred A."/>
            <person name="Warchocki S."/>
            <person name="Wright E.M."/>
            <person name="Burrell A."/>
            <person name="Nightingale K.K."/>
            <person name="Kephart D."/>
            <person name="Wiedmann M."/>
        </authorList>
    </citation>
    <scope>NUCLEOTIDE SEQUENCE [LARGE SCALE GENOMIC DNA]</scope>
    <source>
        <strain evidence="7 8">FSL F6-1183</strain>
    </source>
</reference>
<comment type="subcellular location">
    <subcellularLocation>
        <location evidence="1">Membrane</location>
        <topology evidence="1">Multi-pass membrane protein</topology>
    </subcellularLocation>
</comment>